<dbReference type="AlphaFoldDB" id="A0A9W6FYQ2"/>
<accession>A0A9W6FYQ2</accession>
<name>A0A9W6FYQ2_9BACT</name>
<gene>
    <name evidence="1" type="ORF">GHYDROH2_07860</name>
</gene>
<organism evidence="1 2">
    <name type="scientific">Geobacter hydrogenophilus</name>
    <dbReference type="NCBI Taxonomy" id="40983"/>
    <lineage>
        <taxon>Bacteria</taxon>
        <taxon>Pseudomonadati</taxon>
        <taxon>Thermodesulfobacteriota</taxon>
        <taxon>Desulfuromonadia</taxon>
        <taxon>Geobacterales</taxon>
        <taxon>Geobacteraceae</taxon>
        <taxon>Geobacter</taxon>
    </lineage>
</organism>
<sequence>MGIDARIEDENGQCIEELGDPKELVVVLLPRYDDNTSNCMRFIDPYGDTTFNKPQMQILINELKQSIEKASNLEAKEHGKKLLEMAKKVSEDVHLYLKFYGD</sequence>
<keyword evidence="2" id="KW-1185">Reference proteome</keyword>
<evidence type="ECO:0000313" key="1">
    <source>
        <dbReference type="EMBL" id="GLI37285.1"/>
    </source>
</evidence>
<proteinExistence type="predicted"/>
<reference evidence="1" key="1">
    <citation type="submission" date="2022-12" db="EMBL/GenBank/DDBJ databases">
        <title>Reference genome sequencing for broad-spectrum identification of bacterial and archaeal isolates by mass spectrometry.</title>
        <authorList>
            <person name="Sekiguchi Y."/>
            <person name="Tourlousse D.M."/>
        </authorList>
    </citation>
    <scope>NUCLEOTIDE SEQUENCE</scope>
    <source>
        <strain evidence="1">H2</strain>
    </source>
</reference>
<dbReference type="Proteomes" id="UP001144352">
    <property type="component" value="Unassembled WGS sequence"/>
</dbReference>
<dbReference type="RefSeq" id="WP_214187920.1">
    <property type="nucleotide sequence ID" value="NZ_BSDS01000001.1"/>
</dbReference>
<protein>
    <submittedName>
        <fullName evidence="1">Uncharacterized protein</fullName>
    </submittedName>
</protein>
<comment type="caution">
    <text evidence="1">The sequence shown here is derived from an EMBL/GenBank/DDBJ whole genome shotgun (WGS) entry which is preliminary data.</text>
</comment>
<dbReference type="EMBL" id="BSDS01000001">
    <property type="protein sequence ID" value="GLI37285.1"/>
    <property type="molecule type" value="Genomic_DNA"/>
</dbReference>
<evidence type="ECO:0000313" key="2">
    <source>
        <dbReference type="Proteomes" id="UP001144352"/>
    </source>
</evidence>